<feature type="transmembrane region" description="Helical" evidence="1">
    <location>
        <begin position="20"/>
        <end position="40"/>
    </location>
</feature>
<name>A0AB33AJ56_9MYCO</name>
<keyword evidence="1" id="KW-1133">Transmembrane helix</keyword>
<keyword evidence="2" id="KW-0614">Plasmid</keyword>
<gene>
    <name evidence="2" type="ORF">MASS_2p0046</name>
</gene>
<accession>A0AB33AJ56</accession>
<reference evidence="2 3" key="1">
    <citation type="journal article" date="2013" name="Genome Announc.">
        <title>Complete Genome Sequence of Mycobacterium massiliense Clinical Strain Asan 50594, Belonging to the Type II Genotype.</title>
        <authorList>
            <person name="Kim B.J."/>
            <person name="Kim B.R."/>
            <person name="Hong S.H."/>
            <person name="Seok S.H."/>
            <person name="Kook Y.H."/>
            <person name="Kim B.J."/>
        </authorList>
    </citation>
    <scope>NUCLEOTIDE SEQUENCE [LARGE SCALE GENOMIC DNA]</scope>
    <source>
        <strain evidence="2 3">50594</strain>
    </source>
</reference>
<geneLocation type="plasmid" evidence="2 3">
    <name>2</name>
</geneLocation>
<evidence type="ECO:0000256" key="1">
    <source>
        <dbReference type="SAM" id="Phobius"/>
    </source>
</evidence>
<dbReference type="KEGG" id="mabb:MASS_2p0046"/>
<evidence type="ECO:0000313" key="2">
    <source>
        <dbReference type="EMBL" id="AGM31757.1"/>
    </source>
</evidence>
<dbReference type="EMBL" id="CP004376">
    <property type="protein sequence ID" value="AGM31757.1"/>
    <property type="molecule type" value="Genomic_DNA"/>
</dbReference>
<evidence type="ECO:0000313" key="3">
    <source>
        <dbReference type="Proteomes" id="UP000013961"/>
    </source>
</evidence>
<dbReference type="AlphaFoldDB" id="A0AB33AJ56"/>
<protein>
    <submittedName>
        <fullName evidence="2">Uncharacterized protein</fullName>
    </submittedName>
</protein>
<keyword evidence="1" id="KW-0472">Membrane</keyword>
<organism evidence="2 3">
    <name type="scientific">Mycobacteroides abscessus subsp. bolletii 50594</name>
    <dbReference type="NCBI Taxonomy" id="1303024"/>
    <lineage>
        <taxon>Bacteria</taxon>
        <taxon>Bacillati</taxon>
        <taxon>Actinomycetota</taxon>
        <taxon>Actinomycetes</taxon>
        <taxon>Mycobacteriales</taxon>
        <taxon>Mycobacteriaceae</taxon>
        <taxon>Mycobacteroides</taxon>
        <taxon>Mycobacteroides abscessus</taxon>
    </lineage>
</organism>
<proteinExistence type="predicted"/>
<sequence>MAANQTIQAQSFNPFTNWKAAVISLGGVMAVTLIVGGGFWTMFKLREGIGEAILFQIGLIVVGVIMGLSVGIAAALIDWSVDQGIVDPKYVHTDEWTSMGEHTVTTVDEDVVTVQLPVSAVAGRAF</sequence>
<feature type="transmembrane region" description="Helical" evidence="1">
    <location>
        <begin position="52"/>
        <end position="77"/>
    </location>
</feature>
<keyword evidence="1" id="KW-0812">Transmembrane</keyword>
<dbReference type="Proteomes" id="UP000013961">
    <property type="component" value="Plasmid 2"/>
</dbReference>